<dbReference type="Pfam" id="PF12146">
    <property type="entry name" value="Hydrolase_4"/>
    <property type="match status" value="1"/>
</dbReference>
<proteinExistence type="predicted"/>
<sequence>MKPSPLVVKALTKVGKVVPKWKIVPIKNVIDSAFKNPDFREEVSLPFLVVHGGDDIVTDPTMSQTLYEEAASKDKTFKLYPGMWHALTSGESRNNLDIVFSDIISWLNDRAMVIKLC</sequence>
<evidence type="ECO:0000313" key="3">
    <source>
        <dbReference type="Proteomes" id="UP000236161"/>
    </source>
</evidence>
<reference evidence="2 3" key="1">
    <citation type="journal article" date="2017" name="Nature">
        <title>The Apostasia genome and the evolution of orchids.</title>
        <authorList>
            <person name="Zhang G.Q."/>
            <person name="Liu K.W."/>
            <person name="Li Z."/>
            <person name="Lohaus R."/>
            <person name="Hsiao Y.Y."/>
            <person name="Niu S.C."/>
            <person name="Wang J.Y."/>
            <person name="Lin Y.C."/>
            <person name="Xu Q."/>
            <person name="Chen L.J."/>
            <person name="Yoshida K."/>
            <person name="Fujiwara S."/>
            <person name="Wang Z.W."/>
            <person name="Zhang Y.Q."/>
            <person name="Mitsuda N."/>
            <person name="Wang M."/>
            <person name="Liu G.H."/>
            <person name="Pecoraro L."/>
            <person name="Huang H.X."/>
            <person name="Xiao X.J."/>
            <person name="Lin M."/>
            <person name="Wu X.Y."/>
            <person name="Wu W.L."/>
            <person name="Chen Y.Y."/>
            <person name="Chang S.B."/>
            <person name="Sakamoto S."/>
            <person name="Ohme-Takagi M."/>
            <person name="Yagi M."/>
            <person name="Zeng S.J."/>
            <person name="Shen C.Y."/>
            <person name="Yeh C.M."/>
            <person name="Luo Y.B."/>
            <person name="Tsai W.C."/>
            <person name="Van de Peer Y."/>
            <person name="Liu Z.J."/>
        </authorList>
    </citation>
    <scope>NUCLEOTIDE SEQUENCE [LARGE SCALE GENOMIC DNA]</scope>
    <source>
        <strain evidence="3">cv. Shenzhen</strain>
        <tissue evidence="2">Stem</tissue>
    </source>
</reference>
<accession>A0A2I0A8N8</accession>
<organism evidence="2 3">
    <name type="scientific">Apostasia shenzhenica</name>
    <dbReference type="NCBI Taxonomy" id="1088818"/>
    <lineage>
        <taxon>Eukaryota</taxon>
        <taxon>Viridiplantae</taxon>
        <taxon>Streptophyta</taxon>
        <taxon>Embryophyta</taxon>
        <taxon>Tracheophyta</taxon>
        <taxon>Spermatophyta</taxon>
        <taxon>Magnoliopsida</taxon>
        <taxon>Liliopsida</taxon>
        <taxon>Asparagales</taxon>
        <taxon>Orchidaceae</taxon>
        <taxon>Apostasioideae</taxon>
        <taxon>Apostasia</taxon>
    </lineage>
</organism>
<dbReference type="SUPFAM" id="SSF53474">
    <property type="entry name" value="alpha/beta-Hydrolases"/>
    <property type="match status" value="1"/>
</dbReference>
<name>A0A2I0A8N8_9ASPA</name>
<dbReference type="AlphaFoldDB" id="A0A2I0A8N8"/>
<dbReference type="PANTHER" id="PTHR11614">
    <property type="entry name" value="PHOSPHOLIPASE-RELATED"/>
    <property type="match status" value="1"/>
</dbReference>
<gene>
    <name evidence="2" type="ORF">AXF42_Ash008148</name>
</gene>
<dbReference type="OrthoDB" id="2498029at2759"/>
<feature type="domain" description="Serine aminopeptidase S33" evidence="1">
    <location>
        <begin position="41"/>
        <end position="88"/>
    </location>
</feature>
<dbReference type="InterPro" id="IPR022742">
    <property type="entry name" value="Hydrolase_4"/>
</dbReference>
<dbReference type="Proteomes" id="UP000236161">
    <property type="component" value="Unassembled WGS sequence"/>
</dbReference>
<evidence type="ECO:0000259" key="1">
    <source>
        <dbReference type="Pfam" id="PF12146"/>
    </source>
</evidence>
<dbReference type="EMBL" id="KZ452012">
    <property type="protein sequence ID" value="PKA51919.1"/>
    <property type="molecule type" value="Genomic_DNA"/>
</dbReference>
<dbReference type="InterPro" id="IPR029058">
    <property type="entry name" value="AB_hydrolase_fold"/>
</dbReference>
<evidence type="ECO:0000313" key="2">
    <source>
        <dbReference type="EMBL" id="PKA51919.1"/>
    </source>
</evidence>
<keyword evidence="3" id="KW-1185">Reference proteome</keyword>
<dbReference type="Gene3D" id="3.40.50.1820">
    <property type="entry name" value="alpha/beta hydrolase"/>
    <property type="match status" value="1"/>
</dbReference>
<protein>
    <recommendedName>
        <fullName evidence="1">Serine aminopeptidase S33 domain-containing protein</fullName>
    </recommendedName>
</protein>
<dbReference type="InterPro" id="IPR051044">
    <property type="entry name" value="MAG_DAG_Lipase"/>
</dbReference>
<dbReference type="STRING" id="1088818.A0A2I0A8N8"/>